<dbReference type="Gene3D" id="3.80.10.10">
    <property type="entry name" value="Ribonuclease Inhibitor"/>
    <property type="match status" value="1"/>
</dbReference>
<evidence type="ECO:0000313" key="3">
    <source>
        <dbReference type="Proteomes" id="UP001562425"/>
    </source>
</evidence>
<dbReference type="InterPro" id="IPR001810">
    <property type="entry name" value="F-box_dom"/>
</dbReference>
<dbReference type="SUPFAM" id="SSF52047">
    <property type="entry name" value="RNI-like"/>
    <property type="match status" value="1"/>
</dbReference>
<dbReference type="Pfam" id="PF00646">
    <property type="entry name" value="F-box"/>
    <property type="match status" value="1"/>
</dbReference>
<keyword evidence="3" id="KW-1185">Reference proteome</keyword>
<feature type="domain" description="F-box" evidence="1">
    <location>
        <begin position="15"/>
        <end position="51"/>
    </location>
</feature>
<name>A0ABD1DGC8_CULPP</name>
<dbReference type="Proteomes" id="UP001562425">
    <property type="component" value="Unassembled WGS sequence"/>
</dbReference>
<sequence>MEVDQAKETASGAIVWSLDHLPNEILLKIFRNFGFWELMFYTKISPRWNELCFYLLRDRVTFQLQREMLIPPQFWTQDRCYRDVSYETDYLPDGSSFYLQPFAEHVQKLDLTFYRADDGSLLEFLRPFGKVVTLALIVDRLQPRKPRPRFLEACAGILPEVRHLTIRCCYLKLVGLLAEVAPRLVTLDVELVVRVLPQFFECQLGALESLTLRFNMTGVDGRTIEDTFPKAALVQFLSQMRHVRKLGIFVDFFYPACDVASALPSVEELTVSGKFSVMPVNKIFNCVHQMPLLRSLSINVESLNWLELDEPVPQVAALKVTGSIRIHLPTLARTFPSLRVLSVNFPNISTDAELSFALSKWENTLEELSFRISLECVQKTAAIFNILRKIRKITFDFVDYYMDDIAFLSSIVSMQTLQELHIRQVGGEAWRETVPELCERLRCPPSCALFVDGYRVGLNG</sequence>
<dbReference type="InterPro" id="IPR032675">
    <property type="entry name" value="LRR_dom_sf"/>
</dbReference>
<dbReference type="EMBL" id="JBEHCU010005815">
    <property type="protein sequence ID" value="KAL1398671.1"/>
    <property type="molecule type" value="Genomic_DNA"/>
</dbReference>
<evidence type="ECO:0000313" key="2">
    <source>
        <dbReference type="EMBL" id="KAL1398671.1"/>
    </source>
</evidence>
<dbReference type="AlphaFoldDB" id="A0ABD1DGC8"/>
<dbReference type="SUPFAM" id="SSF81383">
    <property type="entry name" value="F-box domain"/>
    <property type="match status" value="1"/>
</dbReference>
<proteinExistence type="predicted"/>
<organism evidence="2 3">
    <name type="scientific">Culex pipiens pipiens</name>
    <name type="common">Northern house mosquito</name>
    <dbReference type="NCBI Taxonomy" id="38569"/>
    <lineage>
        <taxon>Eukaryota</taxon>
        <taxon>Metazoa</taxon>
        <taxon>Ecdysozoa</taxon>
        <taxon>Arthropoda</taxon>
        <taxon>Hexapoda</taxon>
        <taxon>Insecta</taxon>
        <taxon>Pterygota</taxon>
        <taxon>Neoptera</taxon>
        <taxon>Endopterygota</taxon>
        <taxon>Diptera</taxon>
        <taxon>Nematocera</taxon>
        <taxon>Culicoidea</taxon>
        <taxon>Culicidae</taxon>
        <taxon>Culicinae</taxon>
        <taxon>Culicini</taxon>
        <taxon>Culex</taxon>
        <taxon>Culex</taxon>
    </lineage>
</organism>
<evidence type="ECO:0000259" key="1">
    <source>
        <dbReference type="PROSITE" id="PS50181"/>
    </source>
</evidence>
<dbReference type="PROSITE" id="PS50181">
    <property type="entry name" value="FBOX"/>
    <property type="match status" value="1"/>
</dbReference>
<comment type="caution">
    <text evidence="2">The sequence shown here is derived from an EMBL/GenBank/DDBJ whole genome shotgun (WGS) entry which is preliminary data.</text>
</comment>
<gene>
    <name evidence="2" type="ORF">pipiens_008776</name>
</gene>
<protein>
    <recommendedName>
        <fullName evidence="1">F-box domain-containing protein</fullName>
    </recommendedName>
</protein>
<accession>A0ABD1DGC8</accession>
<dbReference type="InterPro" id="IPR036047">
    <property type="entry name" value="F-box-like_dom_sf"/>
</dbReference>
<reference evidence="2 3" key="1">
    <citation type="submission" date="2024-05" db="EMBL/GenBank/DDBJ databases">
        <title>Culex pipiens pipiens assembly and annotation.</title>
        <authorList>
            <person name="Alout H."/>
            <person name="Durand T."/>
        </authorList>
    </citation>
    <scope>NUCLEOTIDE SEQUENCE [LARGE SCALE GENOMIC DNA]</scope>
    <source>
        <strain evidence="2">HA-2024</strain>
        <tissue evidence="2">Whole body</tissue>
    </source>
</reference>